<evidence type="ECO:0000313" key="3">
    <source>
        <dbReference type="Proteomes" id="UP000190367"/>
    </source>
</evidence>
<feature type="transmembrane region" description="Helical" evidence="1">
    <location>
        <begin position="113"/>
        <end position="133"/>
    </location>
</feature>
<proteinExistence type="predicted"/>
<keyword evidence="3" id="KW-1185">Reference proteome</keyword>
<accession>A0A1T4N4E9</accession>
<keyword evidence="1" id="KW-0812">Transmembrane</keyword>
<dbReference type="AlphaFoldDB" id="A0A1T4N4E9"/>
<dbReference type="EMBL" id="FUWZ01000001">
    <property type="protein sequence ID" value="SJZ73875.1"/>
    <property type="molecule type" value="Genomic_DNA"/>
</dbReference>
<sequence length="167" mass="19440">MTKDRLIKRLTWYYPAELSGAITFSGCFLLVLIVFPFRDTLFLLYGLAVFSFVLWQGQYYWKLKLRGLKGTAIDQQKSLALFRNAKQINLVLIAFIPVVLLVQIRLSGGDIQLLGYAIAANVMGILEHVNYYIRQLMIDNEYDLRYLLRYKRLKIPSLVKDLRDGRI</sequence>
<organism evidence="2 3">
    <name type="scientific">Chitinophaga eiseniae</name>
    <dbReference type="NCBI Taxonomy" id="634771"/>
    <lineage>
        <taxon>Bacteria</taxon>
        <taxon>Pseudomonadati</taxon>
        <taxon>Bacteroidota</taxon>
        <taxon>Chitinophagia</taxon>
        <taxon>Chitinophagales</taxon>
        <taxon>Chitinophagaceae</taxon>
        <taxon>Chitinophaga</taxon>
    </lineage>
</organism>
<keyword evidence="1" id="KW-1133">Transmembrane helix</keyword>
<reference evidence="3" key="1">
    <citation type="submission" date="2017-02" db="EMBL/GenBank/DDBJ databases">
        <authorList>
            <person name="Varghese N."/>
            <person name="Submissions S."/>
        </authorList>
    </citation>
    <scope>NUCLEOTIDE SEQUENCE [LARGE SCALE GENOMIC DNA]</scope>
    <source>
        <strain evidence="3">DSM 22224</strain>
    </source>
</reference>
<dbReference type="RefSeq" id="WP_078668013.1">
    <property type="nucleotide sequence ID" value="NZ_FUWZ01000001.1"/>
</dbReference>
<name>A0A1T4N4E9_9BACT</name>
<protein>
    <submittedName>
        <fullName evidence="2">Uncharacterized protein</fullName>
    </submittedName>
</protein>
<keyword evidence="1" id="KW-0472">Membrane</keyword>
<dbReference type="STRING" id="634771.SAMN04488128_1011411"/>
<feature type="transmembrane region" description="Helical" evidence="1">
    <location>
        <begin position="88"/>
        <end position="107"/>
    </location>
</feature>
<feature type="transmembrane region" description="Helical" evidence="1">
    <location>
        <begin position="41"/>
        <end position="61"/>
    </location>
</feature>
<dbReference type="OrthoDB" id="4826010at2"/>
<feature type="transmembrane region" description="Helical" evidence="1">
    <location>
        <begin position="12"/>
        <end position="35"/>
    </location>
</feature>
<gene>
    <name evidence="2" type="ORF">SAMN04488128_1011411</name>
</gene>
<evidence type="ECO:0000256" key="1">
    <source>
        <dbReference type="SAM" id="Phobius"/>
    </source>
</evidence>
<evidence type="ECO:0000313" key="2">
    <source>
        <dbReference type="EMBL" id="SJZ73875.1"/>
    </source>
</evidence>
<dbReference type="Proteomes" id="UP000190367">
    <property type="component" value="Unassembled WGS sequence"/>
</dbReference>